<dbReference type="InterPro" id="IPR018077">
    <property type="entry name" value="Glyco_hydro_fam25_subgr"/>
</dbReference>
<reference evidence="15" key="1">
    <citation type="submission" date="2021-10" db="EMBL/GenBank/DDBJ databases">
        <authorList>
            <person name="Piombo E."/>
        </authorList>
    </citation>
    <scope>NUCLEOTIDE SEQUENCE</scope>
</reference>
<comment type="function">
    <text evidence="11">This enzyme has both lysozyme (acetylmuramidase) and diacetylmuramidase activities.</text>
</comment>
<keyword evidence="6" id="KW-0929">Antimicrobial</keyword>
<feature type="chain" id="PRO_5040111450" description="N,O-diacetylmuramidase" evidence="14">
    <location>
        <begin position="19"/>
        <end position="226"/>
    </location>
</feature>
<evidence type="ECO:0000313" key="16">
    <source>
        <dbReference type="Proteomes" id="UP000696573"/>
    </source>
</evidence>
<dbReference type="GO" id="GO:0016052">
    <property type="term" value="P:carbohydrate catabolic process"/>
    <property type="evidence" value="ECO:0007669"/>
    <property type="project" value="TreeGrafter"/>
</dbReference>
<dbReference type="Gene3D" id="3.20.20.80">
    <property type="entry name" value="Glycosidases"/>
    <property type="match status" value="1"/>
</dbReference>
<keyword evidence="8" id="KW-0378">Hydrolase</keyword>
<dbReference type="EC" id="3.2.1.17" evidence="4"/>
<dbReference type="AlphaFoldDB" id="A0A9N9YGD6"/>
<evidence type="ECO:0000256" key="14">
    <source>
        <dbReference type="SAM" id="SignalP"/>
    </source>
</evidence>
<evidence type="ECO:0000313" key="15">
    <source>
        <dbReference type="EMBL" id="CAH0020168.1"/>
    </source>
</evidence>
<dbReference type="GO" id="GO:0016998">
    <property type="term" value="P:cell wall macromolecule catabolic process"/>
    <property type="evidence" value="ECO:0007669"/>
    <property type="project" value="InterPro"/>
</dbReference>
<evidence type="ECO:0000256" key="5">
    <source>
        <dbReference type="ARBA" id="ARBA00022525"/>
    </source>
</evidence>
<comment type="caution">
    <text evidence="15">The sequence shown here is derived from an EMBL/GenBank/DDBJ whole genome shotgun (WGS) entry which is preliminary data.</text>
</comment>
<comment type="subcellular location">
    <subcellularLocation>
        <location evidence="2">Secreted</location>
    </subcellularLocation>
</comment>
<dbReference type="GO" id="GO:0005576">
    <property type="term" value="C:extracellular region"/>
    <property type="evidence" value="ECO:0007669"/>
    <property type="project" value="UniProtKB-SubCell"/>
</dbReference>
<dbReference type="InterPro" id="IPR017853">
    <property type="entry name" value="GH"/>
</dbReference>
<organism evidence="15 16">
    <name type="scientific">Clonostachys rhizophaga</name>
    <dbReference type="NCBI Taxonomy" id="160324"/>
    <lineage>
        <taxon>Eukaryota</taxon>
        <taxon>Fungi</taxon>
        <taxon>Dikarya</taxon>
        <taxon>Ascomycota</taxon>
        <taxon>Pezizomycotina</taxon>
        <taxon>Sordariomycetes</taxon>
        <taxon>Hypocreomycetidae</taxon>
        <taxon>Hypocreales</taxon>
        <taxon>Bionectriaceae</taxon>
        <taxon>Clonostachys</taxon>
    </lineage>
</organism>
<dbReference type="SUPFAM" id="SSF51445">
    <property type="entry name" value="(Trans)glycosidases"/>
    <property type="match status" value="1"/>
</dbReference>
<dbReference type="GO" id="GO:0042742">
    <property type="term" value="P:defense response to bacterium"/>
    <property type="evidence" value="ECO:0007669"/>
    <property type="project" value="UniProtKB-KW"/>
</dbReference>
<name>A0A9N9YGD6_9HYPO</name>
<evidence type="ECO:0000256" key="3">
    <source>
        <dbReference type="ARBA" id="ARBA00010646"/>
    </source>
</evidence>
<accession>A0A9N9YGD6</accession>
<protein>
    <recommendedName>
        <fullName evidence="12">N,O-diacetylmuramidase</fullName>
        <ecNumber evidence="4">3.2.1.17</ecNumber>
    </recommendedName>
    <alternativeName>
        <fullName evidence="13">Lysozyme CH</fullName>
    </alternativeName>
</protein>
<keyword evidence="14" id="KW-0732">Signal</keyword>
<dbReference type="GO" id="GO:0003796">
    <property type="term" value="F:lysozyme activity"/>
    <property type="evidence" value="ECO:0007669"/>
    <property type="project" value="UniProtKB-EC"/>
</dbReference>
<evidence type="ECO:0000256" key="8">
    <source>
        <dbReference type="ARBA" id="ARBA00022801"/>
    </source>
</evidence>
<proteinExistence type="inferred from homology"/>
<dbReference type="CDD" id="cd06412">
    <property type="entry name" value="GH25_CH-type"/>
    <property type="match status" value="1"/>
</dbReference>
<gene>
    <name evidence="15" type="ORF">CRHIZ90672A_00017977</name>
</gene>
<evidence type="ECO:0000256" key="2">
    <source>
        <dbReference type="ARBA" id="ARBA00004613"/>
    </source>
</evidence>
<keyword evidence="7" id="KW-0081">Bacteriolytic enzyme</keyword>
<evidence type="ECO:0000256" key="9">
    <source>
        <dbReference type="ARBA" id="ARBA00023157"/>
    </source>
</evidence>
<evidence type="ECO:0000256" key="11">
    <source>
        <dbReference type="ARBA" id="ARBA00055588"/>
    </source>
</evidence>
<evidence type="ECO:0000256" key="13">
    <source>
        <dbReference type="ARBA" id="ARBA00075474"/>
    </source>
</evidence>
<evidence type="ECO:0000256" key="10">
    <source>
        <dbReference type="ARBA" id="ARBA00023295"/>
    </source>
</evidence>
<evidence type="ECO:0000256" key="1">
    <source>
        <dbReference type="ARBA" id="ARBA00000632"/>
    </source>
</evidence>
<evidence type="ECO:0000256" key="7">
    <source>
        <dbReference type="ARBA" id="ARBA00022638"/>
    </source>
</evidence>
<dbReference type="InterPro" id="IPR002053">
    <property type="entry name" value="Glyco_hydro_25"/>
</dbReference>
<dbReference type="SMART" id="SM00641">
    <property type="entry name" value="Glyco_25"/>
    <property type="match status" value="1"/>
</dbReference>
<dbReference type="FunFam" id="3.20.20.80:FF:000060">
    <property type="entry name" value="Lysozyme M1"/>
    <property type="match status" value="1"/>
</dbReference>
<keyword evidence="9" id="KW-1015">Disulfide bond</keyword>
<feature type="signal peptide" evidence="14">
    <location>
        <begin position="1"/>
        <end position="18"/>
    </location>
</feature>
<comment type="similarity">
    <text evidence="3">Belongs to the glycosyl hydrolase 25 family.</text>
</comment>
<dbReference type="EMBL" id="CABFNQ020000633">
    <property type="protein sequence ID" value="CAH0020168.1"/>
    <property type="molecule type" value="Genomic_DNA"/>
</dbReference>
<dbReference type="PROSITE" id="PS51904">
    <property type="entry name" value="GLYCOSYL_HYDROL_F25_2"/>
    <property type="match status" value="1"/>
</dbReference>
<keyword evidence="16" id="KW-1185">Reference proteome</keyword>
<keyword evidence="10" id="KW-0326">Glycosidase</keyword>
<dbReference type="OrthoDB" id="6590422at2759"/>
<dbReference type="Proteomes" id="UP000696573">
    <property type="component" value="Unassembled WGS sequence"/>
</dbReference>
<dbReference type="GO" id="GO:0031640">
    <property type="term" value="P:killing of cells of another organism"/>
    <property type="evidence" value="ECO:0007669"/>
    <property type="project" value="UniProtKB-KW"/>
</dbReference>
<dbReference type="GO" id="GO:0009253">
    <property type="term" value="P:peptidoglycan catabolic process"/>
    <property type="evidence" value="ECO:0007669"/>
    <property type="project" value="InterPro"/>
</dbReference>
<evidence type="ECO:0000256" key="4">
    <source>
        <dbReference type="ARBA" id="ARBA00012732"/>
    </source>
</evidence>
<comment type="catalytic activity">
    <reaction evidence="1">
        <text>Hydrolysis of (1-&gt;4)-beta-linkages between N-acetylmuramic acid and N-acetyl-D-glucosamine residues in a peptidoglycan and between N-acetyl-D-glucosamine residues in chitodextrins.</text>
        <dbReference type="EC" id="3.2.1.17"/>
    </reaction>
</comment>
<evidence type="ECO:0000256" key="12">
    <source>
        <dbReference type="ARBA" id="ARBA00073159"/>
    </source>
</evidence>
<evidence type="ECO:0000256" key="6">
    <source>
        <dbReference type="ARBA" id="ARBA00022529"/>
    </source>
</evidence>
<dbReference type="PANTHER" id="PTHR34135:SF2">
    <property type="entry name" value="LYSOZYME"/>
    <property type="match status" value="1"/>
</dbReference>
<sequence>MKTSPYLAFVSLATMAVATVPGFDISGWQTSTDFAKSYANGDRFVYIKATEGATFENPLFSKQYTGATNAGLIRGAYHFARPASSSGAAQARFFAANGGGWSNDGITLPGALDIEYNPSGATCYGLSKTAMVNWVEDFVSTYQALTGRWPVIYTTLDWWTQCTGNSAKFGSRCPLWVARYASAVGQIPAGWSVHTIWQYNAKYPQGGDSDLFNGDVTRLKALASGG</sequence>
<dbReference type="PANTHER" id="PTHR34135">
    <property type="entry name" value="LYSOZYME"/>
    <property type="match status" value="1"/>
</dbReference>
<dbReference type="Pfam" id="PF01183">
    <property type="entry name" value="Glyco_hydro_25"/>
    <property type="match status" value="1"/>
</dbReference>
<keyword evidence="5" id="KW-0964">Secreted</keyword>